<keyword evidence="7" id="KW-0804">Transcription</keyword>
<evidence type="ECO:0000256" key="8">
    <source>
        <dbReference type="ARBA" id="ARBA00023242"/>
    </source>
</evidence>
<comment type="subcellular location">
    <subcellularLocation>
        <location evidence="1">Nucleus</location>
    </subcellularLocation>
</comment>
<keyword evidence="6" id="KW-0238">DNA-binding</keyword>
<evidence type="ECO:0000313" key="12">
    <source>
        <dbReference type="EMBL" id="KAF8401017.1"/>
    </source>
</evidence>
<keyword evidence="8" id="KW-0539">Nucleus</keyword>
<comment type="caution">
    <text evidence="12">The sequence shown here is derived from an EMBL/GenBank/DDBJ whole genome shotgun (WGS) entry which is preliminary data.</text>
</comment>
<evidence type="ECO:0000256" key="10">
    <source>
        <dbReference type="SAM" id="MobiDB-lite"/>
    </source>
</evidence>
<keyword evidence="13" id="KW-1185">Reference proteome</keyword>
<dbReference type="PANTHER" id="PTHR10015:SF338">
    <property type="entry name" value="HEAT STRESS TRANSCRIPTION FACTOR A-2"/>
    <property type="match status" value="1"/>
</dbReference>
<feature type="compositionally biased region" description="Basic and acidic residues" evidence="10">
    <location>
        <begin position="1"/>
        <end position="10"/>
    </location>
</feature>
<dbReference type="OrthoDB" id="60033at2759"/>
<feature type="region of interest" description="Disordered" evidence="10">
    <location>
        <begin position="1"/>
        <end position="36"/>
    </location>
</feature>
<evidence type="ECO:0000256" key="3">
    <source>
        <dbReference type="ARBA" id="ARBA00022553"/>
    </source>
</evidence>
<organism evidence="12 13">
    <name type="scientific">Tetracentron sinense</name>
    <name type="common">Spur-leaf</name>
    <dbReference type="NCBI Taxonomy" id="13715"/>
    <lineage>
        <taxon>Eukaryota</taxon>
        <taxon>Viridiplantae</taxon>
        <taxon>Streptophyta</taxon>
        <taxon>Embryophyta</taxon>
        <taxon>Tracheophyta</taxon>
        <taxon>Spermatophyta</taxon>
        <taxon>Magnoliopsida</taxon>
        <taxon>Trochodendrales</taxon>
        <taxon>Trochodendraceae</taxon>
        <taxon>Tetracentron</taxon>
    </lineage>
</organism>
<keyword evidence="3" id="KW-0597">Phosphoprotein</keyword>
<evidence type="ECO:0000256" key="4">
    <source>
        <dbReference type="ARBA" id="ARBA00023015"/>
    </source>
</evidence>
<dbReference type="PANTHER" id="PTHR10015">
    <property type="entry name" value="HEAT SHOCK TRANSCRIPTION FACTOR"/>
    <property type="match status" value="1"/>
</dbReference>
<dbReference type="InterPro" id="IPR036388">
    <property type="entry name" value="WH-like_DNA-bd_sf"/>
</dbReference>
<comment type="similarity">
    <text evidence="9">Belongs to the HSF family.</text>
</comment>
<dbReference type="Pfam" id="PF00447">
    <property type="entry name" value="HSF_DNA-bind"/>
    <property type="match status" value="1"/>
</dbReference>
<dbReference type="GO" id="GO:0003700">
    <property type="term" value="F:DNA-binding transcription factor activity"/>
    <property type="evidence" value="ECO:0007669"/>
    <property type="project" value="InterPro"/>
</dbReference>
<dbReference type="SMART" id="SM00415">
    <property type="entry name" value="HSF"/>
    <property type="match status" value="1"/>
</dbReference>
<dbReference type="GO" id="GO:0006357">
    <property type="term" value="P:regulation of transcription by RNA polymerase II"/>
    <property type="evidence" value="ECO:0007669"/>
    <property type="project" value="TreeGrafter"/>
</dbReference>
<name>A0A834ZEM0_TETSI</name>
<evidence type="ECO:0000256" key="7">
    <source>
        <dbReference type="ARBA" id="ARBA00023163"/>
    </source>
</evidence>
<dbReference type="GO" id="GO:0000978">
    <property type="term" value="F:RNA polymerase II cis-regulatory region sequence-specific DNA binding"/>
    <property type="evidence" value="ECO:0007669"/>
    <property type="project" value="TreeGrafter"/>
</dbReference>
<reference evidence="12 13" key="1">
    <citation type="submission" date="2020-04" db="EMBL/GenBank/DDBJ databases">
        <title>Plant Genome Project.</title>
        <authorList>
            <person name="Zhang R.-G."/>
        </authorList>
    </citation>
    <scope>NUCLEOTIDE SEQUENCE [LARGE SCALE GENOMIC DNA]</scope>
    <source>
        <strain evidence="12">YNK0</strain>
        <tissue evidence="12">Leaf</tissue>
    </source>
</reference>
<keyword evidence="5" id="KW-0346">Stress response</keyword>
<dbReference type="PRINTS" id="PR00056">
    <property type="entry name" value="HSFDOMAIN"/>
</dbReference>
<evidence type="ECO:0000256" key="1">
    <source>
        <dbReference type="ARBA" id="ARBA00004123"/>
    </source>
</evidence>
<dbReference type="GO" id="GO:0005634">
    <property type="term" value="C:nucleus"/>
    <property type="evidence" value="ECO:0007669"/>
    <property type="project" value="UniProtKB-SubCell"/>
</dbReference>
<dbReference type="AlphaFoldDB" id="A0A834ZEM0"/>
<accession>A0A834ZEM0</accession>
<evidence type="ECO:0000256" key="2">
    <source>
        <dbReference type="ARBA" id="ARBA00011233"/>
    </source>
</evidence>
<dbReference type="GO" id="GO:0034605">
    <property type="term" value="P:cellular response to heat"/>
    <property type="evidence" value="ECO:0007669"/>
    <property type="project" value="TreeGrafter"/>
</dbReference>
<keyword evidence="4" id="KW-0805">Transcription regulation</keyword>
<dbReference type="InterPro" id="IPR036390">
    <property type="entry name" value="WH_DNA-bd_sf"/>
</dbReference>
<dbReference type="InterPro" id="IPR000232">
    <property type="entry name" value="HSF_DNA-bd"/>
</dbReference>
<gene>
    <name evidence="12" type="ORF">HHK36_014320</name>
</gene>
<dbReference type="Proteomes" id="UP000655225">
    <property type="component" value="Unassembled WGS sequence"/>
</dbReference>
<feature type="region of interest" description="Disordered" evidence="10">
    <location>
        <begin position="246"/>
        <end position="281"/>
    </location>
</feature>
<evidence type="ECO:0000256" key="9">
    <source>
        <dbReference type="RuleBase" id="RU004020"/>
    </source>
</evidence>
<proteinExistence type="inferred from homology"/>
<evidence type="ECO:0000259" key="11">
    <source>
        <dbReference type="SMART" id="SM00415"/>
    </source>
</evidence>
<feature type="compositionally biased region" description="Gly residues" evidence="10">
    <location>
        <begin position="249"/>
        <end position="258"/>
    </location>
</feature>
<comment type="subunit">
    <text evidence="2">Homotrimer.</text>
</comment>
<dbReference type="Gene3D" id="1.10.10.10">
    <property type="entry name" value="Winged helix-like DNA-binding domain superfamily/Winged helix DNA-binding domain"/>
    <property type="match status" value="1"/>
</dbReference>
<evidence type="ECO:0000256" key="5">
    <source>
        <dbReference type="ARBA" id="ARBA00023016"/>
    </source>
</evidence>
<evidence type="ECO:0000256" key="6">
    <source>
        <dbReference type="ARBA" id="ARBA00023125"/>
    </source>
</evidence>
<protein>
    <recommendedName>
        <fullName evidence="11">HSF-type DNA-binding domain-containing protein</fullName>
    </recommendedName>
</protein>
<evidence type="ECO:0000313" key="13">
    <source>
        <dbReference type="Proteomes" id="UP000655225"/>
    </source>
</evidence>
<sequence>MEGLRIKEEIQVGGGSSSSSSSTLSPQPMEGLNEMGPPPFLTKTYEMVEDQATNSIVSWSRARNSFIVWDSHKFSTSLLPRYFKHSNFSSFIRQLNTYGFRKADPDRWGFRKVDPDRWGFRKVDPDQWEFANEGFLGGQKHLLKNIKRKRHVSQNMQHQGEEACVELGPFGLEGELEILRRDRNILMVEIVKLRQQQQVSRDQLVAVEERLQGTEKKQQQMMAFLARVLSSPAFVKKLIQQNEQRRELGNGGIGNGGIGRKRRLPPSRSAQSLQEEAISADMGTSQIASYTNQAPEEATIDSEIETLFSIAIDNESSSPNQDHKADLIPGAKSPDLGSFSDIMWEELLNDDLISGNGEEESVMGNQSEIVVEDLVAKPSDCGEDFQDLVEQMGYLSTGLPMQQGRVEEAEESSDDDFVSSYGLICQVRITADCESSTSNMLGDLCFTSAANFHILCQFIAQSLQEEAISADMGTSQIASYTNQAPEEVTIDSEIETLFSIAIDNESSSPIQDHKADLIPGAKSPDLGSFSDIMWEELLNDDLISGNGEEKSVMGDQSEIVVEVKDLVAKPSDCGKDFQHLVEQMGYLSTGLPIQQGRVEEDFVSTYGLICQVRITEDCESSTSNMLGDLCFTSAANFHILCLTTFEDVDEEEVVIPDLSDSYFSLLNAFLRMC</sequence>
<dbReference type="EMBL" id="JABCRI010000009">
    <property type="protein sequence ID" value="KAF8401017.1"/>
    <property type="molecule type" value="Genomic_DNA"/>
</dbReference>
<dbReference type="FunFam" id="1.10.10.10:FF:000037">
    <property type="entry name" value="Heat stress transcription factor B-4"/>
    <property type="match status" value="1"/>
</dbReference>
<dbReference type="SUPFAM" id="SSF46785">
    <property type="entry name" value="Winged helix' DNA-binding domain"/>
    <property type="match status" value="1"/>
</dbReference>
<feature type="domain" description="HSF-type DNA-binding" evidence="11">
    <location>
        <begin position="36"/>
        <end position="149"/>
    </location>
</feature>